<evidence type="ECO:0000313" key="2">
    <source>
        <dbReference type="Proteomes" id="UP000681720"/>
    </source>
</evidence>
<gene>
    <name evidence="1" type="ORF">GIL414_LOCUS59071</name>
</gene>
<reference evidence="1" key="1">
    <citation type="submission" date="2021-02" db="EMBL/GenBank/DDBJ databases">
        <authorList>
            <person name="Nowell W R."/>
        </authorList>
    </citation>
    <scope>NUCLEOTIDE SEQUENCE</scope>
</reference>
<sequence length="33" mass="3611">AQNFTNLILLDQSNGVTLSSTTPGTNFFNRIII</sequence>
<proteinExistence type="predicted"/>
<dbReference type="AlphaFoldDB" id="A0A8S3E6J5"/>
<dbReference type="EMBL" id="CAJOBJ010221600">
    <property type="protein sequence ID" value="CAF5034316.1"/>
    <property type="molecule type" value="Genomic_DNA"/>
</dbReference>
<feature type="non-terminal residue" evidence="1">
    <location>
        <position position="1"/>
    </location>
</feature>
<dbReference type="Proteomes" id="UP000681720">
    <property type="component" value="Unassembled WGS sequence"/>
</dbReference>
<name>A0A8S3E6J5_9BILA</name>
<comment type="caution">
    <text evidence="1">The sequence shown here is derived from an EMBL/GenBank/DDBJ whole genome shotgun (WGS) entry which is preliminary data.</text>
</comment>
<evidence type="ECO:0000313" key="1">
    <source>
        <dbReference type="EMBL" id="CAF5034316.1"/>
    </source>
</evidence>
<protein>
    <submittedName>
        <fullName evidence="1">Uncharacterized protein</fullName>
    </submittedName>
</protein>
<organism evidence="1 2">
    <name type="scientific">Rotaria magnacalcarata</name>
    <dbReference type="NCBI Taxonomy" id="392030"/>
    <lineage>
        <taxon>Eukaryota</taxon>
        <taxon>Metazoa</taxon>
        <taxon>Spiralia</taxon>
        <taxon>Gnathifera</taxon>
        <taxon>Rotifera</taxon>
        <taxon>Eurotatoria</taxon>
        <taxon>Bdelloidea</taxon>
        <taxon>Philodinida</taxon>
        <taxon>Philodinidae</taxon>
        <taxon>Rotaria</taxon>
    </lineage>
</organism>
<accession>A0A8S3E6J5</accession>